<evidence type="ECO:0000313" key="5">
    <source>
        <dbReference type="Ensembl" id="ENSSHAP00000032439.1"/>
    </source>
</evidence>
<evidence type="ECO:0000256" key="4">
    <source>
        <dbReference type="SAM" id="MobiDB-lite"/>
    </source>
</evidence>
<dbReference type="InterPro" id="IPR008606">
    <property type="entry name" value="EIF4EBP"/>
</dbReference>
<accession>A0A7N4P6L7</accession>
<feature type="region of interest" description="Disordered" evidence="4">
    <location>
        <begin position="57"/>
        <end position="103"/>
    </location>
</feature>
<feature type="compositionally biased region" description="Polar residues" evidence="4">
    <location>
        <begin position="57"/>
        <end position="70"/>
    </location>
</feature>
<evidence type="ECO:0000256" key="2">
    <source>
        <dbReference type="ARBA" id="ARBA00022845"/>
    </source>
</evidence>
<evidence type="ECO:0000256" key="1">
    <source>
        <dbReference type="ARBA" id="ARBA00005480"/>
    </source>
</evidence>
<keyword evidence="3" id="KW-0652">Protein synthesis inhibitor</keyword>
<evidence type="ECO:0000256" key="3">
    <source>
        <dbReference type="ARBA" id="ARBA00023193"/>
    </source>
</evidence>
<dbReference type="GO" id="GO:0045947">
    <property type="term" value="P:negative regulation of translational initiation"/>
    <property type="evidence" value="ECO:0007669"/>
    <property type="project" value="InterPro"/>
</dbReference>
<keyword evidence="2" id="KW-0810">Translation regulation</keyword>
<dbReference type="PANTHER" id="PTHR12669">
    <property type="entry name" value="EUKARYOTIC TRANSLATION INITIATION FACTOR 4E-BINDING PROTEIN"/>
    <property type="match status" value="1"/>
</dbReference>
<dbReference type="Pfam" id="PF05456">
    <property type="entry name" value="eIF_4EBP"/>
    <property type="match status" value="1"/>
</dbReference>
<dbReference type="InParanoid" id="A0A7N4P6L7"/>
<sequence>MSAGGSCGQTLSQAILATHQGHSATVCSYHWGSQHHPEGTRTIYIQKFLIESHNSPIAKTQGSAHQSWGHQSPPPPMINPNHLLNSHEDKPRSHEELQFEMDI</sequence>
<reference evidence="5 6" key="1">
    <citation type="journal article" date="2011" name="Proc. Natl. Acad. Sci. U.S.A.">
        <title>Genetic diversity and population structure of the endangered marsupial Sarcophilus harrisii (Tasmanian devil).</title>
        <authorList>
            <person name="Miller W."/>
            <person name="Hayes V.M."/>
            <person name="Ratan A."/>
            <person name="Petersen D.C."/>
            <person name="Wittekindt N.E."/>
            <person name="Miller J."/>
            <person name="Walenz B."/>
            <person name="Knight J."/>
            <person name="Qi J."/>
            <person name="Zhao F."/>
            <person name="Wang Q."/>
            <person name="Bedoya-Reina O.C."/>
            <person name="Katiyar N."/>
            <person name="Tomsho L.P."/>
            <person name="Kasson L.M."/>
            <person name="Hardie R.A."/>
            <person name="Woodbridge P."/>
            <person name="Tindall E.A."/>
            <person name="Bertelsen M.F."/>
            <person name="Dixon D."/>
            <person name="Pyecroft S."/>
            <person name="Helgen K.M."/>
            <person name="Lesk A.M."/>
            <person name="Pringle T.H."/>
            <person name="Patterson N."/>
            <person name="Zhang Y."/>
            <person name="Kreiss A."/>
            <person name="Woods G.M."/>
            <person name="Jones M.E."/>
            <person name="Schuster S.C."/>
        </authorList>
    </citation>
    <scope>NUCLEOTIDE SEQUENCE [LARGE SCALE GENOMIC DNA]</scope>
</reference>
<dbReference type="AlphaFoldDB" id="A0A7N4P6L7"/>
<name>A0A7N4P6L7_SARHA</name>
<dbReference type="Proteomes" id="UP000007648">
    <property type="component" value="Unassembled WGS sequence"/>
</dbReference>
<evidence type="ECO:0000313" key="6">
    <source>
        <dbReference type="Proteomes" id="UP000007648"/>
    </source>
</evidence>
<reference evidence="5" key="2">
    <citation type="submission" date="2025-08" db="UniProtKB">
        <authorList>
            <consortium name="Ensembl"/>
        </authorList>
    </citation>
    <scope>IDENTIFICATION</scope>
</reference>
<comment type="similarity">
    <text evidence="1">Belongs to the eIF4E-binding protein family.</text>
</comment>
<dbReference type="Ensembl" id="ENSSHAT00000049633.1">
    <property type="protein sequence ID" value="ENSSHAP00000032439.1"/>
    <property type="gene ID" value="ENSSHAG00000029561.1"/>
</dbReference>
<organism evidence="5 6">
    <name type="scientific">Sarcophilus harrisii</name>
    <name type="common">Tasmanian devil</name>
    <name type="synonym">Sarcophilus laniarius</name>
    <dbReference type="NCBI Taxonomy" id="9305"/>
    <lineage>
        <taxon>Eukaryota</taxon>
        <taxon>Metazoa</taxon>
        <taxon>Chordata</taxon>
        <taxon>Craniata</taxon>
        <taxon>Vertebrata</taxon>
        <taxon>Euteleostomi</taxon>
        <taxon>Mammalia</taxon>
        <taxon>Metatheria</taxon>
        <taxon>Dasyuromorphia</taxon>
        <taxon>Dasyuridae</taxon>
        <taxon>Sarcophilus</taxon>
    </lineage>
</organism>
<protein>
    <submittedName>
        <fullName evidence="5">Uncharacterized protein</fullName>
    </submittedName>
</protein>
<dbReference type="GO" id="GO:0008190">
    <property type="term" value="F:eukaryotic initiation factor 4E binding"/>
    <property type="evidence" value="ECO:0007669"/>
    <property type="project" value="InterPro"/>
</dbReference>
<keyword evidence="6" id="KW-1185">Reference proteome</keyword>
<proteinExistence type="inferred from homology"/>
<reference evidence="5" key="3">
    <citation type="submission" date="2025-09" db="UniProtKB">
        <authorList>
            <consortium name="Ensembl"/>
        </authorList>
    </citation>
    <scope>IDENTIFICATION</scope>
</reference>
<feature type="compositionally biased region" description="Basic and acidic residues" evidence="4">
    <location>
        <begin position="85"/>
        <end position="97"/>
    </location>
</feature>
<dbReference type="PANTHER" id="PTHR12669:SF14">
    <property type="entry name" value="EUKARYOTIC TRANSLATION INITIATION FACTOR 4E-BINDING PROTEIN 1"/>
    <property type="match status" value="1"/>
</dbReference>
<dbReference type="GO" id="GO:0005737">
    <property type="term" value="C:cytoplasm"/>
    <property type="evidence" value="ECO:0007669"/>
    <property type="project" value="TreeGrafter"/>
</dbReference>